<dbReference type="PANTHER" id="PTHR43771">
    <property type="entry name" value="PHOSPHOMANNOMUTASE"/>
    <property type="match status" value="1"/>
</dbReference>
<dbReference type="GO" id="GO:0005975">
    <property type="term" value="P:carbohydrate metabolic process"/>
    <property type="evidence" value="ECO:0007669"/>
    <property type="project" value="InterPro"/>
</dbReference>
<dbReference type="InterPro" id="IPR005846">
    <property type="entry name" value="A-D-PHexomutase_a/b/a-III"/>
</dbReference>
<dbReference type="InterPro" id="IPR016066">
    <property type="entry name" value="A-D-PHexomutase_CS"/>
</dbReference>
<dbReference type="PROSITE" id="PS00710">
    <property type="entry name" value="PGM_PMM"/>
    <property type="match status" value="1"/>
</dbReference>
<dbReference type="InterPro" id="IPR005843">
    <property type="entry name" value="A-D-PHexomutase_C"/>
</dbReference>
<dbReference type="NCBIfam" id="TIGR03990">
    <property type="entry name" value="Arch_GlmM"/>
    <property type="match status" value="1"/>
</dbReference>
<evidence type="ECO:0000256" key="6">
    <source>
        <dbReference type="ARBA" id="ARBA00023235"/>
    </source>
</evidence>
<gene>
    <name evidence="12" type="primary">glmM</name>
    <name evidence="12" type="ORF">C5F47_01110</name>
</gene>
<keyword evidence="5 7" id="KW-0460">Magnesium</keyword>
<feature type="domain" description="Alpha-D-phosphohexomutase alpha/beta/alpha" evidence="11">
    <location>
        <begin position="260"/>
        <end position="368"/>
    </location>
</feature>
<dbReference type="GO" id="GO:0000287">
    <property type="term" value="F:magnesium ion binding"/>
    <property type="evidence" value="ECO:0007669"/>
    <property type="project" value="InterPro"/>
</dbReference>
<evidence type="ECO:0000256" key="7">
    <source>
        <dbReference type="RuleBase" id="RU004326"/>
    </source>
</evidence>
<evidence type="ECO:0000256" key="3">
    <source>
        <dbReference type="ARBA" id="ARBA00022553"/>
    </source>
</evidence>
<feature type="domain" description="Alpha-D-phosphohexomutase C-terminal" evidence="8">
    <location>
        <begin position="400"/>
        <end position="442"/>
    </location>
</feature>
<dbReference type="InterPro" id="IPR005841">
    <property type="entry name" value="Alpha-D-phosphohexomutase_SF"/>
</dbReference>
<sequence>MHSIVAKFFGTNGIRGVFDEDFTLEFVHDMTLAIGTYFGKGPVLIGYDGRESSPIICKVVSSALNSIGIDCNVAGLVPTPCLEYAVKSLGYSGGLMITASHNPPQYNGIKPCAKDGVEISREDELIIEDIYLQKNWLKKSDSWGITRTENTAIETYLKGIISHVDSTLIESKHFKVVLDLGNGAQAVSAPNFCELLGCETFLVNPNIDGTFPGRGSEPTPQNLSELSKTVKEHNADVGIAFDGDGDRSIFCDNNGDILTGDKSALVLTQHILKKNPNSLVVTCLNSGSNIEVLAKQFESKVIRTKVGSVEVSRKMVPTNALIGFEENGGYMYGKHNQVRDGCMTLALMLDLLATSEKPLANSINSLPPSFTTKDKISCPPEKIPKLISLLKEEYPNSDTSDGIKISIDLKNWVMIRPSGTEPIVRVYAEAESQEKLDTLMSEYLEKVSSIISR</sequence>
<evidence type="ECO:0000259" key="8">
    <source>
        <dbReference type="Pfam" id="PF00408"/>
    </source>
</evidence>
<evidence type="ECO:0000313" key="12">
    <source>
        <dbReference type="EMBL" id="QLH02267.1"/>
    </source>
</evidence>
<comment type="cofactor">
    <cofactor evidence="1">
        <name>Mg(2+)</name>
        <dbReference type="ChEBI" id="CHEBI:18420"/>
    </cofactor>
</comment>
<proteinExistence type="inferred from homology"/>
<dbReference type="Pfam" id="PF02880">
    <property type="entry name" value="PGM_PMM_III"/>
    <property type="match status" value="1"/>
</dbReference>
<reference evidence="12 13" key="1">
    <citation type="submission" date="2018-02" db="EMBL/GenBank/DDBJ databases">
        <title>Complete genome of Nitrosopumilus cobalaminigenes HCA1.</title>
        <authorList>
            <person name="Qin W."/>
            <person name="Zheng Y."/>
            <person name="Stahl D.A."/>
        </authorList>
    </citation>
    <scope>NUCLEOTIDE SEQUENCE [LARGE SCALE GENOMIC DNA]</scope>
    <source>
        <strain evidence="12 13">HCA1</strain>
    </source>
</reference>
<dbReference type="GO" id="GO:0008966">
    <property type="term" value="F:phosphoglucosamine mutase activity"/>
    <property type="evidence" value="ECO:0007669"/>
    <property type="project" value="InterPro"/>
</dbReference>
<dbReference type="EMBL" id="CP026993">
    <property type="protein sequence ID" value="QLH02267.1"/>
    <property type="molecule type" value="Genomic_DNA"/>
</dbReference>
<dbReference type="Gene3D" id="3.40.120.10">
    <property type="entry name" value="Alpha-D-Glucose-1,6-Bisphosphate, subunit A, domain 3"/>
    <property type="match status" value="3"/>
</dbReference>
<dbReference type="PANTHER" id="PTHR43771:SF1">
    <property type="entry name" value="PHOSPHOMANNOMUTASE"/>
    <property type="match status" value="1"/>
</dbReference>
<dbReference type="SUPFAM" id="SSF53738">
    <property type="entry name" value="Phosphoglucomutase, first 3 domains"/>
    <property type="match status" value="3"/>
</dbReference>
<dbReference type="KEGG" id="ncl:C5F47_01110"/>
<keyword evidence="3" id="KW-0597">Phosphoprotein</keyword>
<evidence type="ECO:0000256" key="4">
    <source>
        <dbReference type="ARBA" id="ARBA00022723"/>
    </source>
</evidence>
<dbReference type="InterPro" id="IPR016055">
    <property type="entry name" value="A-D-PHexomutase_a/b/a-I/II/III"/>
</dbReference>
<keyword evidence="13" id="KW-1185">Reference proteome</keyword>
<keyword evidence="6" id="KW-0413">Isomerase</keyword>
<dbReference type="Gene3D" id="3.30.310.50">
    <property type="entry name" value="Alpha-D-phosphohexomutase, C-terminal domain"/>
    <property type="match status" value="1"/>
</dbReference>
<evidence type="ECO:0000259" key="9">
    <source>
        <dbReference type="Pfam" id="PF02878"/>
    </source>
</evidence>
<dbReference type="Pfam" id="PF00408">
    <property type="entry name" value="PGM_PMM_IV"/>
    <property type="match status" value="1"/>
</dbReference>
<dbReference type="CDD" id="cd03087">
    <property type="entry name" value="PGM_like1"/>
    <property type="match status" value="1"/>
</dbReference>
<dbReference type="Pfam" id="PF02879">
    <property type="entry name" value="PGM_PMM_II"/>
    <property type="match status" value="1"/>
</dbReference>
<keyword evidence="4 7" id="KW-0479">Metal-binding</keyword>
<feature type="domain" description="Alpha-D-phosphohexomutase alpha/beta/alpha" evidence="10">
    <location>
        <begin position="155"/>
        <end position="255"/>
    </location>
</feature>
<dbReference type="InterPro" id="IPR005844">
    <property type="entry name" value="A-D-PHexomutase_a/b/a-I"/>
</dbReference>
<protein>
    <submittedName>
        <fullName evidence="12">Phosphoglucosamine mutase</fullName>
    </submittedName>
</protein>
<evidence type="ECO:0000259" key="10">
    <source>
        <dbReference type="Pfam" id="PF02879"/>
    </source>
</evidence>
<name>A0A7D5M1A8_9ARCH</name>
<dbReference type="InterPro" id="IPR036900">
    <property type="entry name" value="A-D-PHexomutase_C_sf"/>
</dbReference>
<dbReference type="InterPro" id="IPR024086">
    <property type="entry name" value="GlmM_arc-type"/>
</dbReference>
<feature type="domain" description="Alpha-D-phosphohexomutase alpha/beta/alpha" evidence="9">
    <location>
        <begin position="8"/>
        <end position="134"/>
    </location>
</feature>
<dbReference type="SUPFAM" id="SSF55957">
    <property type="entry name" value="Phosphoglucomutase, C-terminal domain"/>
    <property type="match status" value="1"/>
</dbReference>
<evidence type="ECO:0000256" key="2">
    <source>
        <dbReference type="ARBA" id="ARBA00010231"/>
    </source>
</evidence>
<accession>A0A7D5M1A8</accession>
<evidence type="ECO:0000256" key="5">
    <source>
        <dbReference type="ARBA" id="ARBA00022842"/>
    </source>
</evidence>
<dbReference type="Pfam" id="PF02878">
    <property type="entry name" value="PGM_PMM_I"/>
    <property type="match status" value="1"/>
</dbReference>
<dbReference type="InterPro" id="IPR005845">
    <property type="entry name" value="A-D-PHexomutase_a/b/a-II"/>
</dbReference>
<dbReference type="Proteomes" id="UP000509771">
    <property type="component" value="Chromosome"/>
</dbReference>
<evidence type="ECO:0000313" key="13">
    <source>
        <dbReference type="Proteomes" id="UP000509771"/>
    </source>
</evidence>
<comment type="similarity">
    <text evidence="2 7">Belongs to the phosphohexose mutase family.</text>
</comment>
<evidence type="ECO:0000256" key="1">
    <source>
        <dbReference type="ARBA" id="ARBA00001946"/>
    </source>
</evidence>
<dbReference type="AlphaFoldDB" id="A0A7D5M1A8"/>
<evidence type="ECO:0000259" key="11">
    <source>
        <dbReference type="Pfam" id="PF02880"/>
    </source>
</evidence>
<dbReference type="PRINTS" id="PR00509">
    <property type="entry name" value="PGMPMM"/>
</dbReference>
<organism evidence="12 13">
    <name type="scientific">Nitrosopumilus cobalaminigenes</name>
    <dbReference type="NCBI Taxonomy" id="1470066"/>
    <lineage>
        <taxon>Archaea</taxon>
        <taxon>Nitrososphaerota</taxon>
        <taxon>Nitrososphaeria</taxon>
        <taxon>Nitrosopumilales</taxon>
        <taxon>Nitrosopumilaceae</taxon>
        <taxon>Nitrosopumilus</taxon>
    </lineage>
</organism>
<dbReference type="FunFam" id="3.30.310.50:FF:000009">
    <property type="entry name" value="Probable phosphoglucosamine mutase"/>
    <property type="match status" value="1"/>
</dbReference>